<dbReference type="SMART" id="SM00382">
    <property type="entry name" value="AAA"/>
    <property type="match status" value="1"/>
</dbReference>
<evidence type="ECO:0000313" key="7">
    <source>
        <dbReference type="EMBL" id="CAA9481062.1"/>
    </source>
</evidence>
<proteinExistence type="predicted"/>
<dbReference type="SUPFAM" id="SSF52540">
    <property type="entry name" value="P-loop containing nucleoside triphosphate hydrolases"/>
    <property type="match status" value="1"/>
</dbReference>
<evidence type="ECO:0000259" key="6">
    <source>
        <dbReference type="PROSITE" id="PS50893"/>
    </source>
</evidence>
<dbReference type="InterPro" id="IPR003439">
    <property type="entry name" value="ABC_transporter-like_ATP-bd"/>
</dbReference>
<evidence type="ECO:0000256" key="3">
    <source>
        <dbReference type="ARBA" id="ARBA00022840"/>
    </source>
</evidence>
<protein>
    <recommendedName>
        <fullName evidence="6">ABC transporter domain-containing protein</fullName>
    </recommendedName>
</protein>
<gene>
    <name evidence="7" type="ORF">AVDCRST_MAG39-164</name>
</gene>
<dbReference type="PROSITE" id="PS50893">
    <property type="entry name" value="ABC_TRANSPORTER_2"/>
    <property type="match status" value="1"/>
</dbReference>
<evidence type="ECO:0000256" key="5">
    <source>
        <dbReference type="ARBA" id="ARBA00037066"/>
    </source>
</evidence>
<accession>A0A6J4RSH5</accession>
<dbReference type="PANTHER" id="PTHR42794">
    <property type="entry name" value="HEMIN IMPORT ATP-BINDING PROTEIN HMUV"/>
    <property type="match status" value="1"/>
</dbReference>
<sequence>MTLVRATGLAIPGRLQPTDLRLAAGELVAVVGRNGAGKTSLLHALAGIGGARGMTEVAGERLDRAGPARRPYLLGFLPASRELAWPLRVADLVALGLSPAGAGGQVAGVLARFDLDSLARRRADRLSTGERARALLARAFAPAPPLLLLDEPMANLDPDWRLRLGELLQDEAARGAALVITLHDLETAERLADRLLVVADGRVVADGAPGEVLARVEVQAGFGLRRTAAGWVRA</sequence>
<name>A0A6J4RSH5_9SPHN</name>
<dbReference type="Gene3D" id="3.40.50.300">
    <property type="entry name" value="P-loop containing nucleotide triphosphate hydrolases"/>
    <property type="match status" value="1"/>
</dbReference>
<comment type="function">
    <text evidence="5">Part of the ABC transporter complex HmuTUV involved in hemin import. Responsible for energy coupling to the transport system.</text>
</comment>
<keyword evidence="4" id="KW-1278">Translocase</keyword>
<evidence type="ECO:0000256" key="2">
    <source>
        <dbReference type="ARBA" id="ARBA00022741"/>
    </source>
</evidence>
<keyword evidence="3" id="KW-0067">ATP-binding</keyword>
<keyword evidence="2" id="KW-0547">Nucleotide-binding</keyword>
<dbReference type="Pfam" id="PF00005">
    <property type="entry name" value="ABC_tran"/>
    <property type="match status" value="1"/>
</dbReference>
<feature type="domain" description="ABC transporter" evidence="6">
    <location>
        <begin position="4"/>
        <end position="225"/>
    </location>
</feature>
<evidence type="ECO:0000256" key="1">
    <source>
        <dbReference type="ARBA" id="ARBA00022448"/>
    </source>
</evidence>
<dbReference type="AlphaFoldDB" id="A0A6J4RSH5"/>
<dbReference type="InterPro" id="IPR003593">
    <property type="entry name" value="AAA+_ATPase"/>
</dbReference>
<evidence type="ECO:0000256" key="4">
    <source>
        <dbReference type="ARBA" id="ARBA00022967"/>
    </source>
</evidence>
<dbReference type="PANTHER" id="PTHR42794:SF1">
    <property type="entry name" value="HEMIN IMPORT ATP-BINDING PROTEIN HMUV"/>
    <property type="match status" value="1"/>
</dbReference>
<keyword evidence="1" id="KW-0813">Transport</keyword>
<dbReference type="GO" id="GO:0005524">
    <property type="term" value="F:ATP binding"/>
    <property type="evidence" value="ECO:0007669"/>
    <property type="project" value="UniProtKB-KW"/>
</dbReference>
<dbReference type="InterPro" id="IPR027417">
    <property type="entry name" value="P-loop_NTPase"/>
</dbReference>
<dbReference type="EMBL" id="CADCVW010000010">
    <property type="protein sequence ID" value="CAA9481062.1"/>
    <property type="molecule type" value="Genomic_DNA"/>
</dbReference>
<reference evidence="7" key="1">
    <citation type="submission" date="2020-02" db="EMBL/GenBank/DDBJ databases">
        <authorList>
            <person name="Meier V. D."/>
        </authorList>
    </citation>
    <scope>NUCLEOTIDE SEQUENCE</scope>
    <source>
        <strain evidence="7">AVDCRST_MAG39</strain>
    </source>
</reference>
<dbReference type="GO" id="GO:0016887">
    <property type="term" value="F:ATP hydrolysis activity"/>
    <property type="evidence" value="ECO:0007669"/>
    <property type="project" value="InterPro"/>
</dbReference>
<organism evidence="7">
    <name type="scientific">uncultured Sphingomonadaceae bacterium</name>
    <dbReference type="NCBI Taxonomy" id="169976"/>
    <lineage>
        <taxon>Bacteria</taxon>
        <taxon>Pseudomonadati</taxon>
        <taxon>Pseudomonadota</taxon>
        <taxon>Alphaproteobacteria</taxon>
        <taxon>Sphingomonadales</taxon>
        <taxon>Sphingomonadaceae</taxon>
        <taxon>environmental samples</taxon>
    </lineage>
</organism>